<organism evidence="2 3">
    <name type="scientific">Cotesia typhae</name>
    <dbReference type="NCBI Taxonomy" id="2053667"/>
    <lineage>
        <taxon>Eukaryota</taxon>
        <taxon>Metazoa</taxon>
        <taxon>Ecdysozoa</taxon>
        <taxon>Arthropoda</taxon>
        <taxon>Hexapoda</taxon>
        <taxon>Insecta</taxon>
        <taxon>Pterygota</taxon>
        <taxon>Neoptera</taxon>
        <taxon>Endopterygota</taxon>
        <taxon>Hymenoptera</taxon>
        <taxon>Apocrita</taxon>
        <taxon>Ichneumonoidea</taxon>
        <taxon>Braconidae</taxon>
        <taxon>Microgastrinae</taxon>
        <taxon>Cotesia</taxon>
    </lineage>
</organism>
<accession>A0A8J5RB19</accession>
<dbReference type="EMBL" id="JAAOIC020000006">
    <property type="protein sequence ID" value="KAG8041950.1"/>
    <property type="molecule type" value="Genomic_DNA"/>
</dbReference>
<evidence type="ECO:0000256" key="1">
    <source>
        <dbReference type="SAM" id="MobiDB-lite"/>
    </source>
</evidence>
<gene>
    <name evidence="2" type="ORF">G9C98_007254</name>
</gene>
<name>A0A8J5RB19_9HYME</name>
<feature type="compositionally biased region" description="Basic and acidic residues" evidence="1">
    <location>
        <begin position="374"/>
        <end position="384"/>
    </location>
</feature>
<keyword evidence="3" id="KW-1185">Reference proteome</keyword>
<feature type="region of interest" description="Disordered" evidence="1">
    <location>
        <begin position="423"/>
        <end position="447"/>
    </location>
</feature>
<reference evidence="2" key="1">
    <citation type="submission" date="2020-03" db="EMBL/GenBank/DDBJ databases">
        <authorList>
            <person name="Chebbi M.A."/>
            <person name="Drezen J.M."/>
        </authorList>
    </citation>
    <scope>NUCLEOTIDE SEQUENCE</scope>
    <source>
        <tissue evidence="2">Whole body</tissue>
    </source>
</reference>
<reference evidence="2" key="2">
    <citation type="submission" date="2021-04" db="EMBL/GenBank/DDBJ databases">
        <title>Genome-wide patterns of bracovirus chromosomal integration into multiple host tissues during parasitism.</title>
        <authorList>
            <person name="Chebbi M.A.C."/>
        </authorList>
    </citation>
    <scope>NUCLEOTIDE SEQUENCE</scope>
    <source>
        <tissue evidence="2">Whole body</tissue>
    </source>
</reference>
<protein>
    <recommendedName>
        <fullName evidence="4">Rad21/Rec8-like protein N-terminal domain-containing protein</fullName>
    </recommendedName>
</protein>
<evidence type="ECO:0000313" key="3">
    <source>
        <dbReference type="Proteomes" id="UP000729913"/>
    </source>
</evidence>
<sequence length="583" mass="65426">MNFIPEVLKENCGSSITTVWLAGTLSNRMFRQTLNRKQIAAFDISPASREIKEMLKSHGTQRKQKCSYDVILLLVKGVVKLISYKSLIFKGDLKKFEQATLPRIINSRKTNESAEDGDPIDYLTIPDVDVNFSEDLAADTHLLPEDYTHAVQQIKFPEVDYSFGAITSTSDLASLLMTTSLEAGSVRETLGQTVGFSFEDISTPDIAANITMTPTKREKPWEAETPSKRKRKTLSYAFNDVQSETPDEVPVGQPEPEPAQISSLEQESASVVPEPEPPADTSSAQEPEQDTLQKLAELKIDPFKVPKQRRAKKNFKFWDPVTVISGELIQKNQRKNIYTVTHEDVRINNNISRQTTENLFNQPTTSWNKKSFRHPADPARRASEHSAAQLSDKIPAGITNQRQINQSDEIRIDYHIDDHQTDNEQENTKSTVDIHPPKSPPSDPNRETQIIASENYTNDTTLDIAAAGLTPPEPESNESLWSGPKKLSQSHREFENIIDIDDIVSNDSSKNSSSSSWTLTDLKAQIEVYLAERPAVTFEILVPPEDNTKSDAMTCFRFLLSMATKGEITLSQEEGDEDIWITK</sequence>
<feature type="region of interest" description="Disordered" evidence="1">
    <location>
        <begin position="361"/>
        <end position="406"/>
    </location>
</feature>
<feature type="compositionally biased region" description="Basic and acidic residues" evidence="1">
    <location>
        <begin position="215"/>
        <end position="227"/>
    </location>
</feature>
<dbReference type="OrthoDB" id="7678213at2759"/>
<feature type="region of interest" description="Disordered" evidence="1">
    <location>
        <begin position="211"/>
        <end position="289"/>
    </location>
</feature>
<evidence type="ECO:0000313" key="2">
    <source>
        <dbReference type="EMBL" id="KAG8041950.1"/>
    </source>
</evidence>
<dbReference type="Proteomes" id="UP000729913">
    <property type="component" value="Unassembled WGS sequence"/>
</dbReference>
<feature type="compositionally biased region" description="Polar residues" evidence="1">
    <location>
        <begin position="280"/>
        <end position="289"/>
    </location>
</feature>
<dbReference type="AlphaFoldDB" id="A0A8J5RB19"/>
<proteinExistence type="predicted"/>
<comment type="caution">
    <text evidence="2">The sequence shown here is derived from an EMBL/GenBank/DDBJ whole genome shotgun (WGS) entry which is preliminary data.</text>
</comment>
<evidence type="ECO:0008006" key="4">
    <source>
        <dbReference type="Google" id="ProtNLM"/>
    </source>
</evidence>